<keyword evidence="5" id="KW-0694">RNA-binding</keyword>
<dbReference type="PANTHER" id="PTHR30001">
    <property type="entry name" value="RIBONUCLEASE"/>
    <property type="match status" value="1"/>
</dbReference>
<sequence length="397" mass="45445">MSKMVITRWENRLLTAWFSGKEPLELGIEEETSILGNIYIGKVSNIIKNLNCAFVNFSPDRIGYYSFHDNPVPLFADGRERKLKCGDEIIVQVAKDAMKTKDPVLSGNLNFTGKYAVLTAGKTMIGFSSKITDRSWKEEIRPQLEETLGGEAGLIVRTNAYGHPEELIRETRLLLEQLHQTKKDASYRTCYSLLREAEPEYLKSLRGCPQGTLEEIITDQRDVYETIRQYLELYDPESIAKLRFYEDKMISLTALYSLHSVMDQACQKRVWLKSGGYLIIEYTEAMTVIDVNTGKYSGNKKQAEAIRMVNMEAGKEIARQLRLRNLSGIILVDFIDMKDPKDQTELMEALRGFVKSDPVKTTVVDMTQLNLVELTRKKEKKPLWEQLHPQAGHTQEN</sequence>
<gene>
    <name evidence="7" type="ORF">LKD32_13490</name>
</gene>
<keyword evidence="3" id="KW-0378">Hydrolase</keyword>
<dbReference type="Gene3D" id="2.40.50.140">
    <property type="entry name" value="Nucleic acid-binding proteins"/>
    <property type="match status" value="1"/>
</dbReference>
<evidence type="ECO:0000256" key="4">
    <source>
        <dbReference type="ARBA" id="ARBA00022842"/>
    </source>
</evidence>
<dbReference type="EMBL" id="JAJEPU010000059">
    <property type="protein sequence ID" value="MCC2165869.1"/>
    <property type="molecule type" value="Genomic_DNA"/>
</dbReference>
<evidence type="ECO:0000259" key="6">
    <source>
        <dbReference type="Pfam" id="PF10150"/>
    </source>
</evidence>
<dbReference type="GO" id="GO:0003723">
    <property type="term" value="F:RNA binding"/>
    <property type="evidence" value="ECO:0007669"/>
    <property type="project" value="UniProtKB-KW"/>
</dbReference>
<dbReference type="Proteomes" id="UP001198962">
    <property type="component" value="Unassembled WGS sequence"/>
</dbReference>
<accession>A0AAE3AQA7</accession>
<comment type="cofactor">
    <cofactor evidence="1">
        <name>Mg(2+)</name>
        <dbReference type="ChEBI" id="CHEBI:18420"/>
    </cofactor>
</comment>
<evidence type="ECO:0000256" key="1">
    <source>
        <dbReference type="ARBA" id="ARBA00001946"/>
    </source>
</evidence>
<dbReference type="GO" id="GO:0016787">
    <property type="term" value="F:hydrolase activity"/>
    <property type="evidence" value="ECO:0007669"/>
    <property type="project" value="UniProtKB-KW"/>
</dbReference>
<dbReference type="GO" id="GO:0046872">
    <property type="term" value="F:metal ion binding"/>
    <property type="evidence" value="ECO:0007669"/>
    <property type="project" value="UniProtKB-KW"/>
</dbReference>
<protein>
    <submittedName>
        <fullName evidence="7">Ribonuclease E/G</fullName>
    </submittedName>
</protein>
<evidence type="ECO:0000256" key="5">
    <source>
        <dbReference type="ARBA" id="ARBA00022884"/>
    </source>
</evidence>
<name>A0AAE3AQA7_9FIRM</name>
<evidence type="ECO:0000256" key="3">
    <source>
        <dbReference type="ARBA" id="ARBA00022801"/>
    </source>
</evidence>
<organism evidence="7 8">
    <name type="scientific">Brotaphodocola catenula</name>
    <dbReference type="NCBI Taxonomy" id="2885361"/>
    <lineage>
        <taxon>Bacteria</taxon>
        <taxon>Bacillati</taxon>
        <taxon>Bacillota</taxon>
        <taxon>Clostridia</taxon>
        <taxon>Lachnospirales</taxon>
        <taxon>Lachnospiraceae</taxon>
        <taxon>Brotaphodocola</taxon>
    </lineage>
</organism>
<dbReference type="CDD" id="cd04453">
    <property type="entry name" value="S1_RNase_E"/>
    <property type="match status" value="1"/>
</dbReference>
<dbReference type="GO" id="GO:0005737">
    <property type="term" value="C:cytoplasm"/>
    <property type="evidence" value="ECO:0007669"/>
    <property type="project" value="TreeGrafter"/>
</dbReference>
<dbReference type="InterPro" id="IPR019307">
    <property type="entry name" value="RNA-bd_AU-1/RNase_E/G"/>
</dbReference>
<dbReference type="Pfam" id="PF10150">
    <property type="entry name" value="RNase_E_G"/>
    <property type="match status" value="1"/>
</dbReference>
<keyword evidence="8" id="KW-1185">Reference proteome</keyword>
<dbReference type="GO" id="GO:0006364">
    <property type="term" value="P:rRNA processing"/>
    <property type="evidence" value="ECO:0007669"/>
    <property type="project" value="TreeGrafter"/>
</dbReference>
<dbReference type="SUPFAM" id="SSF50249">
    <property type="entry name" value="Nucleic acid-binding proteins"/>
    <property type="match status" value="1"/>
</dbReference>
<comment type="caution">
    <text evidence="7">The sequence shown here is derived from an EMBL/GenBank/DDBJ whole genome shotgun (WGS) entry which is preliminary data.</text>
</comment>
<dbReference type="GO" id="GO:0004540">
    <property type="term" value="F:RNA nuclease activity"/>
    <property type="evidence" value="ECO:0007669"/>
    <property type="project" value="InterPro"/>
</dbReference>
<dbReference type="InterPro" id="IPR004659">
    <property type="entry name" value="RNase_E/G"/>
</dbReference>
<proteinExistence type="predicted"/>
<evidence type="ECO:0000313" key="8">
    <source>
        <dbReference type="Proteomes" id="UP001198962"/>
    </source>
</evidence>
<reference evidence="7" key="1">
    <citation type="submission" date="2021-10" db="EMBL/GenBank/DDBJ databases">
        <title>Anaerobic single-cell dispensing facilitates the cultivation of human gut bacteria.</title>
        <authorList>
            <person name="Afrizal A."/>
        </authorList>
    </citation>
    <scope>NUCLEOTIDE SEQUENCE</scope>
    <source>
        <strain evidence="7">CLA-AA-H274</strain>
    </source>
</reference>
<dbReference type="InterPro" id="IPR012340">
    <property type="entry name" value="NA-bd_OB-fold"/>
</dbReference>
<dbReference type="RefSeq" id="WP_308452064.1">
    <property type="nucleotide sequence ID" value="NZ_JAJEPU010000059.1"/>
</dbReference>
<evidence type="ECO:0000313" key="7">
    <source>
        <dbReference type="EMBL" id="MCC2165869.1"/>
    </source>
</evidence>
<keyword evidence="2" id="KW-0479">Metal-binding</keyword>
<feature type="domain" description="RNA-binding protein AU-1/Ribonuclease E/G" evidence="6">
    <location>
        <begin position="111"/>
        <end position="378"/>
    </location>
</feature>
<evidence type="ECO:0000256" key="2">
    <source>
        <dbReference type="ARBA" id="ARBA00022723"/>
    </source>
</evidence>
<dbReference type="AlphaFoldDB" id="A0AAE3AQA7"/>
<keyword evidence="4" id="KW-0460">Magnesium</keyword>
<dbReference type="PANTHER" id="PTHR30001:SF0">
    <property type="entry name" value="RIBONUCLEASE G"/>
    <property type="match status" value="1"/>
</dbReference>